<feature type="compositionally biased region" description="Basic and acidic residues" evidence="5">
    <location>
        <begin position="158"/>
        <end position="168"/>
    </location>
</feature>
<keyword evidence="2" id="KW-0285">Flavoprotein</keyword>
<gene>
    <name evidence="7" type="ORF">CC80DRAFT_548075</name>
</gene>
<reference evidence="7" key="1">
    <citation type="journal article" date="2020" name="Stud. Mycol.">
        <title>101 Dothideomycetes genomes: a test case for predicting lifestyles and emergence of pathogens.</title>
        <authorList>
            <person name="Haridas S."/>
            <person name="Albert R."/>
            <person name="Binder M."/>
            <person name="Bloem J."/>
            <person name="Labutti K."/>
            <person name="Salamov A."/>
            <person name="Andreopoulos B."/>
            <person name="Baker S."/>
            <person name="Barry K."/>
            <person name="Bills G."/>
            <person name="Bluhm B."/>
            <person name="Cannon C."/>
            <person name="Castanera R."/>
            <person name="Culley D."/>
            <person name="Daum C."/>
            <person name="Ezra D."/>
            <person name="Gonzalez J."/>
            <person name="Henrissat B."/>
            <person name="Kuo A."/>
            <person name="Liang C."/>
            <person name="Lipzen A."/>
            <person name="Lutzoni F."/>
            <person name="Magnuson J."/>
            <person name="Mondo S."/>
            <person name="Nolan M."/>
            <person name="Ohm R."/>
            <person name="Pangilinan J."/>
            <person name="Park H.-J."/>
            <person name="Ramirez L."/>
            <person name="Alfaro M."/>
            <person name="Sun H."/>
            <person name="Tritt A."/>
            <person name="Yoshinaga Y."/>
            <person name="Zwiers L.-H."/>
            <person name="Turgeon B."/>
            <person name="Goodwin S."/>
            <person name="Spatafora J."/>
            <person name="Crous P."/>
            <person name="Grigoriev I."/>
        </authorList>
    </citation>
    <scope>NUCLEOTIDE SEQUENCE</scope>
    <source>
        <strain evidence="7">CBS 675.92</strain>
    </source>
</reference>
<evidence type="ECO:0000313" key="8">
    <source>
        <dbReference type="Proteomes" id="UP000800035"/>
    </source>
</evidence>
<evidence type="ECO:0000256" key="3">
    <source>
        <dbReference type="ARBA" id="ARBA00022827"/>
    </source>
</evidence>
<dbReference type="PANTHER" id="PTHR42973:SF13">
    <property type="entry name" value="FAD-BINDING PCMH-TYPE DOMAIN-CONTAINING PROTEIN"/>
    <property type="match status" value="1"/>
</dbReference>
<feature type="domain" description="HAT C-terminal dimerisation" evidence="6">
    <location>
        <begin position="60"/>
        <end position="143"/>
    </location>
</feature>
<dbReference type="Proteomes" id="UP000800035">
    <property type="component" value="Unassembled WGS sequence"/>
</dbReference>
<proteinExistence type="inferred from homology"/>
<dbReference type="OrthoDB" id="3945447at2759"/>
<accession>A0A6A5U0Q0</accession>
<evidence type="ECO:0000256" key="1">
    <source>
        <dbReference type="ARBA" id="ARBA00005466"/>
    </source>
</evidence>
<dbReference type="InterPro" id="IPR050416">
    <property type="entry name" value="FAD-linked_Oxidoreductase"/>
</dbReference>
<dbReference type="InterPro" id="IPR036318">
    <property type="entry name" value="FAD-bd_PCMH-like_sf"/>
</dbReference>
<evidence type="ECO:0000313" key="7">
    <source>
        <dbReference type="EMBL" id="KAF1956576.1"/>
    </source>
</evidence>
<evidence type="ECO:0000259" key="6">
    <source>
        <dbReference type="Pfam" id="PF05699"/>
    </source>
</evidence>
<dbReference type="AlphaFoldDB" id="A0A6A5U0Q0"/>
<evidence type="ECO:0000256" key="2">
    <source>
        <dbReference type="ARBA" id="ARBA00022630"/>
    </source>
</evidence>
<dbReference type="GO" id="GO:0016491">
    <property type="term" value="F:oxidoreductase activity"/>
    <property type="evidence" value="ECO:0007669"/>
    <property type="project" value="UniProtKB-KW"/>
</dbReference>
<dbReference type="InterPro" id="IPR012337">
    <property type="entry name" value="RNaseH-like_sf"/>
</dbReference>
<keyword evidence="3" id="KW-0274">FAD</keyword>
<dbReference type="GO" id="GO:0050660">
    <property type="term" value="F:flavin adenine dinucleotide binding"/>
    <property type="evidence" value="ECO:0007669"/>
    <property type="project" value="InterPro"/>
</dbReference>
<dbReference type="SUPFAM" id="SSF56176">
    <property type="entry name" value="FAD-binding/transporter-associated domain-like"/>
    <property type="match status" value="1"/>
</dbReference>
<protein>
    <recommendedName>
        <fullName evidence="6">HAT C-terminal dimerisation domain-containing protein</fullName>
    </recommendedName>
</protein>
<feature type="region of interest" description="Disordered" evidence="5">
    <location>
        <begin position="150"/>
        <end position="191"/>
    </location>
</feature>
<keyword evidence="8" id="KW-1185">Reference proteome</keyword>
<sequence>MNPTLKSAWFQQHWGNHPVKSTWLRNNILPVVKDLWLQEEHKRLKLDTPLDASATTRPDELHEYLSTDILITTDEYYNPIQYWNDRFHTQPDLAQMALDALAIPPCSDELERIFSSAKLLITHHRSRLHMDIIEANECLRAWFGRPTKGSFDDEDIGKEEGEVTDDSHASNQAPEDEDDSKEDQEGGPTTPIHISILGNWTALELLELQFKFSSWTGFTSEIQSSPVQSKSNTGSGFTADNVIQYEVVLADGSIVTASSTANSDLFKALKGGGSNLGVVTKFVHKTFPLGNVWGGDTAYSIDTIDQHADKHRSLGISEITNLSRPDMVLAGPARRSQQQRSYERVLNNYSLKIHDDIISTFGNDCNVILVFKSNECSTHNLESLGTFRDNAK</sequence>
<dbReference type="Pfam" id="PF05699">
    <property type="entry name" value="Dimer_Tnp_hAT"/>
    <property type="match status" value="1"/>
</dbReference>
<dbReference type="Gene3D" id="3.30.465.10">
    <property type="match status" value="1"/>
</dbReference>
<dbReference type="PANTHER" id="PTHR42973">
    <property type="entry name" value="BINDING OXIDOREDUCTASE, PUTATIVE (AFU_ORTHOLOGUE AFUA_1G17690)-RELATED"/>
    <property type="match status" value="1"/>
</dbReference>
<dbReference type="Gene3D" id="3.40.462.20">
    <property type="match status" value="1"/>
</dbReference>
<organism evidence="7 8">
    <name type="scientific">Byssothecium circinans</name>
    <dbReference type="NCBI Taxonomy" id="147558"/>
    <lineage>
        <taxon>Eukaryota</taxon>
        <taxon>Fungi</taxon>
        <taxon>Dikarya</taxon>
        <taxon>Ascomycota</taxon>
        <taxon>Pezizomycotina</taxon>
        <taxon>Dothideomycetes</taxon>
        <taxon>Pleosporomycetidae</taxon>
        <taxon>Pleosporales</taxon>
        <taxon>Massarineae</taxon>
        <taxon>Massarinaceae</taxon>
        <taxon>Byssothecium</taxon>
    </lineage>
</organism>
<comment type="similarity">
    <text evidence="1">Belongs to the oxygen-dependent FAD-linked oxidoreductase family.</text>
</comment>
<dbReference type="InterPro" id="IPR016169">
    <property type="entry name" value="FAD-bd_PCMH_sub2"/>
</dbReference>
<name>A0A6A5U0Q0_9PLEO</name>
<dbReference type="InterPro" id="IPR008906">
    <property type="entry name" value="HATC_C_dom"/>
</dbReference>
<evidence type="ECO:0000256" key="4">
    <source>
        <dbReference type="ARBA" id="ARBA00023002"/>
    </source>
</evidence>
<keyword evidence="4" id="KW-0560">Oxidoreductase</keyword>
<dbReference type="SUPFAM" id="SSF53098">
    <property type="entry name" value="Ribonuclease H-like"/>
    <property type="match status" value="1"/>
</dbReference>
<dbReference type="GO" id="GO:0046983">
    <property type="term" value="F:protein dimerization activity"/>
    <property type="evidence" value="ECO:0007669"/>
    <property type="project" value="InterPro"/>
</dbReference>
<dbReference type="EMBL" id="ML976991">
    <property type="protein sequence ID" value="KAF1956576.1"/>
    <property type="molecule type" value="Genomic_DNA"/>
</dbReference>
<evidence type="ECO:0000256" key="5">
    <source>
        <dbReference type="SAM" id="MobiDB-lite"/>
    </source>
</evidence>